<evidence type="ECO:0000313" key="1">
    <source>
        <dbReference type="EMBL" id="VBB29642.1"/>
    </source>
</evidence>
<dbReference type="EMBL" id="UPTC01000660">
    <property type="protein sequence ID" value="VBB29642.1"/>
    <property type="molecule type" value="Genomic_DNA"/>
</dbReference>
<dbReference type="OrthoDB" id="5825953at2759"/>
<organism evidence="1 2">
    <name type="scientific">Acanthocheilonema viteae</name>
    <name type="common">Filarial nematode worm</name>
    <name type="synonym">Dipetalonema viteae</name>
    <dbReference type="NCBI Taxonomy" id="6277"/>
    <lineage>
        <taxon>Eukaryota</taxon>
        <taxon>Metazoa</taxon>
        <taxon>Ecdysozoa</taxon>
        <taxon>Nematoda</taxon>
        <taxon>Chromadorea</taxon>
        <taxon>Rhabditida</taxon>
        <taxon>Spirurina</taxon>
        <taxon>Spiruromorpha</taxon>
        <taxon>Filarioidea</taxon>
        <taxon>Onchocercidae</taxon>
        <taxon>Acanthocheilonema</taxon>
    </lineage>
</organism>
<accession>A0A498SKG0</accession>
<gene>
    <name evidence="1" type="ORF">NAV_LOCUS4442</name>
</gene>
<name>A0A498SKG0_ACAVI</name>
<reference evidence="1 2" key="1">
    <citation type="submission" date="2018-08" db="EMBL/GenBank/DDBJ databases">
        <authorList>
            <person name="Laetsch R D."/>
            <person name="Stevens L."/>
            <person name="Kumar S."/>
            <person name="Blaxter L. M."/>
        </authorList>
    </citation>
    <scope>NUCLEOTIDE SEQUENCE [LARGE SCALE GENOMIC DNA]</scope>
</reference>
<keyword evidence="2" id="KW-1185">Reference proteome</keyword>
<protein>
    <submittedName>
        <fullName evidence="1">Uncharacterized protein</fullName>
    </submittedName>
</protein>
<dbReference type="Proteomes" id="UP000276991">
    <property type="component" value="Unassembled WGS sequence"/>
</dbReference>
<sequence>MGVIPDDIMNRGDFYEINDFISTVLVLHGEYNRKLELQHVTGGGFRSNLRSMKGRKVLPTFLASYAREQKCGPSMIKVLIDRHIADLRAYQQARIQNIENNLEQNNITKQIETFISNHKHWVRARKQMSNYAALQHKIRKTIPFKRSSATRLIVLKGVTVSDLCNELIDYPIWVGFHYYFMRVLNRNGLHIVYDDINYAVQESGKLRHLRILPSKYTHKPQATTVFGETKVYSKGQVTVSWSKN</sequence>
<evidence type="ECO:0000313" key="2">
    <source>
        <dbReference type="Proteomes" id="UP000276991"/>
    </source>
</evidence>
<dbReference type="AlphaFoldDB" id="A0A498SKG0"/>
<proteinExistence type="predicted"/>